<evidence type="ECO:0000256" key="6">
    <source>
        <dbReference type="ARBA" id="ARBA00023306"/>
    </source>
</evidence>
<organism evidence="8 9">
    <name type="scientific">Bacterioplanoides pacificum</name>
    <dbReference type="NCBI Taxonomy" id="1171596"/>
    <lineage>
        <taxon>Bacteria</taxon>
        <taxon>Pseudomonadati</taxon>
        <taxon>Pseudomonadota</taxon>
        <taxon>Gammaproteobacteria</taxon>
        <taxon>Oceanospirillales</taxon>
        <taxon>Oceanospirillaceae</taxon>
        <taxon>Bacterioplanoides</taxon>
    </lineage>
</organism>
<evidence type="ECO:0000256" key="1">
    <source>
        <dbReference type="ARBA" id="ARBA00022475"/>
    </source>
</evidence>
<keyword evidence="3 7" id="KW-0812">Transmembrane</keyword>
<dbReference type="InterPro" id="IPR023081">
    <property type="entry name" value="Cell_div_FtsB"/>
</dbReference>
<feature type="topological domain" description="Cytoplasmic" evidence="7">
    <location>
        <begin position="1"/>
        <end position="16"/>
    </location>
</feature>
<keyword evidence="1 7" id="KW-1003">Cell membrane</keyword>
<evidence type="ECO:0000256" key="3">
    <source>
        <dbReference type="ARBA" id="ARBA00022692"/>
    </source>
</evidence>
<dbReference type="RefSeq" id="WP_376864174.1">
    <property type="nucleotide sequence ID" value="NZ_JBHRYB010000001.1"/>
</dbReference>
<comment type="caution">
    <text evidence="8">The sequence shown here is derived from an EMBL/GenBank/DDBJ whole genome shotgun (WGS) entry which is preliminary data.</text>
</comment>
<dbReference type="Pfam" id="PF04977">
    <property type="entry name" value="DivIC"/>
    <property type="match status" value="1"/>
</dbReference>
<evidence type="ECO:0000256" key="4">
    <source>
        <dbReference type="ARBA" id="ARBA00022989"/>
    </source>
</evidence>
<dbReference type="InterPro" id="IPR007060">
    <property type="entry name" value="FtsL/DivIC"/>
</dbReference>
<evidence type="ECO:0000256" key="7">
    <source>
        <dbReference type="HAMAP-Rule" id="MF_00599"/>
    </source>
</evidence>
<reference evidence="9" key="1">
    <citation type="journal article" date="2019" name="Int. J. Syst. Evol. Microbiol.">
        <title>The Global Catalogue of Microorganisms (GCM) 10K type strain sequencing project: providing services to taxonomists for standard genome sequencing and annotation.</title>
        <authorList>
            <consortium name="The Broad Institute Genomics Platform"/>
            <consortium name="The Broad Institute Genome Sequencing Center for Infectious Disease"/>
            <person name="Wu L."/>
            <person name="Ma J."/>
        </authorList>
    </citation>
    <scope>NUCLEOTIDE SEQUENCE [LARGE SCALE GENOMIC DNA]</scope>
    <source>
        <strain evidence="9">KCTC 42424</strain>
    </source>
</reference>
<dbReference type="PANTHER" id="PTHR37485">
    <property type="entry name" value="CELL DIVISION PROTEIN FTSB"/>
    <property type="match status" value="1"/>
</dbReference>
<dbReference type="PANTHER" id="PTHR37485:SF1">
    <property type="entry name" value="CELL DIVISION PROTEIN FTSB"/>
    <property type="match status" value="1"/>
</dbReference>
<feature type="topological domain" description="Periplasmic" evidence="7">
    <location>
        <begin position="33"/>
        <end position="104"/>
    </location>
</feature>
<evidence type="ECO:0000313" key="8">
    <source>
        <dbReference type="EMBL" id="MFC3678623.1"/>
    </source>
</evidence>
<evidence type="ECO:0000256" key="5">
    <source>
        <dbReference type="ARBA" id="ARBA00023136"/>
    </source>
</evidence>
<keyword evidence="5 7" id="KW-0472">Membrane</keyword>
<evidence type="ECO:0000313" key="9">
    <source>
        <dbReference type="Proteomes" id="UP001595722"/>
    </source>
</evidence>
<dbReference type="HAMAP" id="MF_00599">
    <property type="entry name" value="FtsB"/>
    <property type="match status" value="1"/>
</dbReference>
<dbReference type="EMBL" id="JBHRYB010000001">
    <property type="protein sequence ID" value="MFC3678623.1"/>
    <property type="molecule type" value="Genomic_DNA"/>
</dbReference>
<keyword evidence="6 7" id="KW-0131">Cell cycle</keyword>
<keyword evidence="7" id="KW-0997">Cell inner membrane</keyword>
<comment type="subunit">
    <text evidence="7">Part of a complex composed of FtsB, FtsL and FtsQ.</text>
</comment>
<gene>
    <name evidence="7" type="primary">ftsB</name>
    <name evidence="8" type="ORF">ACFOMG_00675</name>
</gene>
<sequence>MSAPVITRPWFQTAAVVTALLLLLVLQYRLWFDDTGVLASRDLQRKTEQLRQDNEVRQNQNRALFAEVKDLKSGSEILEEKAREDLGLVRSGETFILFVDPEQP</sequence>
<keyword evidence="9" id="KW-1185">Reference proteome</keyword>
<proteinExistence type="inferred from homology"/>
<evidence type="ECO:0000256" key="2">
    <source>
        <dbReference type="ARBA" id="ARBA00022618"/>
    </source>
</evidence>
<dbReference type="Proteomes" id="UP001595722">
    <property type="component" value="Unassembled WGS sequence"/>
</dbReference>
<comment type="subcellular location">
    <subcellularLocation>
        <location evidence="7">Cell inner membrane</location>
        <topology evidence="7">Single-pass type II membrane protein</topology>
    </subcellularLocation>
    <text evidence="7">Localizes to the division septum.</text>
</comment>
<protein>
    <recommendedName>
        <fullName evidence="7">Cell division protein FtsB</fullName>
    </recommendedName>
</protein>
<accession>A0ABV7VNS7</accession>
<keyword evidence="4 7" id="KW-1133">Transmembrane helix</keyword>
<comment type="similarity">
    <text evidence="7">Belongs to the FtsB family.</text>
</comment>
<keyword evidence="2 7" id="KW-0132">Cell division</keyword>
<comment type="function">
    <text evidence="7">Essential cell division protein. May link together the upstream cell division proteins, which are predominantly cytoplasmic, with the downstream cell division proteins, which are predominantly periplasmic.</text>
</comment>
<name>A0ABV7VNS7_9GAMM</name>